<keyword evidence="3" id="KW-0813">Transport</keyword>
<feature type="transmembrane region" description="Helical" evidence="9">
    <location>
        <begin position="42"/>
        <end position="60"/>
    </location>
</feature>
<dbReference type="Proteomes" id="UP000264006">
    <property type="component" value="Chromosome"/>
</dbReference>
<feature type="transmembrane region" description="Helical" evidence="9">
    <location>
        <begin position="203"/>
        <end position="224"/>
    </location>
</feature>
<dbReference type="PANTHER" id="PTHR21716">
    <property type="entry name" value="TRANSMEMBRANE PROTEIN"/>
    <property type="match status" value="1"/>
</dbReference>
<keyword evidence="6 9" id="KW-1133">Transmembrane helix</keyword>
<dbReference type="GO" id="GO:0055085">
    <property type="term" value="P:transmembrane transport"/>
    <property type="evidence" value="ECO:0007669"/>
    <property type="project" value="TreeGrafter"/>
</dbReference>
<dbReference type="AlphaFoldDB" id="A0A346Y550"/>
<evidence type="ECO:0000256" key="5">
    <source>
        <dbReference type="ARBA" id="ARBA00022692"/>
    </source>
</evidence>
<comment type="subcellular location">
    <subcellularLocation>
        <location evidence="1">Cell membrane</location>
        <topology evidence="1">Multi-pass membrane protein</topology>
    </subcellularLocation>
</comment>
<feature type="transmembrane region" description="Helical" evidence="9">
    <location>
        <begin position="230"/>
        <end position="249"/>
    </location>
</feature>
<sequence length="371" mass="39284">MTTADRPLWQDRFPPIGYWVKVAALVLLLVIAIRMLAILQGLLIVLAASAVLAIGLQPTISWLEKRGLPRGLAMTVIIAVGIVATGAALFLIVPVVVDQVGTLVETLPEYVQGLEEDSPFIADLTARIDPMAQVGSAVGQLPDGAMSAVGGVFSAIFDLLLVLTLTPYFAMSLPRIKRWGVRLLVREDREGFLRLLNRSTDLMANYIAGNLLVSAIAGVVAWIALTAIGVPYAAALAVFIALTDMVPAVGATVGAAAAVGVALTQGVGQALLTGAVLLTYQQVENYVIVPRVMRDAIDVSPAIGIVALLIGGTLAGPVGALLALPVAAMVRVLLEEFVLKERMRTVRQADAEEERNGGRRRPRGIRERVLP</sequence>
<dbReference type="EMBL" id="CP031165">
    <property type="protein sequence ID" value="AXV09597.1"/>
    <property type="molecule type" value="Genomic_DNA"/>
</dbReference>
<evidence type="ECO:0000256" key="2">
    <source>
        <dbReference type="ARBA" id="ARBA00009773"/>
    </source>
</evidence>
<feature type="region of interest" description="Disordered" evidence="8">
    <location>
        <begin position="349"/>
        <end position="371"/>
    </location>
</feature>
<gene>
    <name evidence="10" type="ORF">DVS28_a4940</name>
</gene>
<keyword evidence="11" id="KW-1185">Reference proteome</keyword>
<evidence type="ECO:0000256" key="8">
    <source>
        <dbReference type="SAM" id="MobiDB-lite"/>
    </source>
</evidence>
<evidence type="ECO:0008006" key="12">
    <source>
        <dbReference type="Google" id="ProtNLM"/>
    </source>
</evidence>
<evidence type="ECO:0000256" key="3">
    <source>
        <dbReference type="ARBA" id="ARBA00022448"/>
    </source>
</evidence>
<reference evidence="10 11" key="1">
    <citation type="submission" date="2018-09" db="EMBL/GenBank/DDBJ databases">
        <title>Complete genome sequence of Euzebya sp. DY32-46 isolated from seawater of Pacific Ocean.</title>
        <authorList>
            <person name="Xu L."/>
            <person name="Wu Y.-H."/>
            <person name="Xu X.-W."/>
        </authorList>
    </citation>
    <scope>NUCLEOTIDE SEQUENCE [LARGE SCALE GENOMIC DNA]</scope>
    <source>
        <strain evidence="10 11">DY32-46</strain>
    </source>
</reference>
<evidence type="ECO:0000256" key="7">
    <source>
        <dbReference type="ARBA" id="ARBA00023136"/>
    </source>
</evidence>
<dbReference type="Pfam" id="PF01594">
    <property type="entry name" value="AI-2E_transport"/>
    <property type="match status" value="1"/>
</dbReference>
<feature type="transmembrane region" description="Helical" evidence="9">
    <location>
        <begin position="256"/>
        <end position="281"/>
    </location>
</feature>
<evidence type="ECO:0000256" key="9">
    <source>
        <dbReference type="SAM" id="Phobius"/>
    </source>
</evidence>
<dbReference type="OrthoDB" id="4016357at2"/>
<evidence type="ECO:0000256" key="1">
    <source>
        <dbReference type="ARBA" id="ARBA00004651"/>
    </source>
</evidence>
<feature type="transmembrane region" description="Helical" evidence="9">
    <location>
        <begin position="301"/>
        <end position="334"/>
    </location>
</feature>
<dbReference type="RefSeq" id="WP_114593755.1">
    <property type="nucleotide sequence ID" value="NZ_CP031165.1"/>
</dbReference>
<keyword evidence="4" id="KW-1003">Cell membrane</keyword>
<evidence type="ECO:0000256" key="6">
    <source>
        <dbReference type="ARBA" id="ARBA00022989"/>
    </source>
</evidence>
<name>A0A346Y550_9ACTN</name>
<proteinExistence type="inferred from homology"/>
<organism evidence="10 11">
    <name type="scientific">Euzebya pacifica</name>
    <dbReference type="NCBI Taxonomy" id="1608957"/>
    <lineage>
        <taxon>Bacteria</taxon>
        <taxon>Bacillati</taxon>
        <taxon>Actinomycetota</taxon>
        <taxon>Nitriliruptoria</taxon>
        <taxon>Euzebyales</taxon>
    </lineage>
</organism>
<dbReference type="GO" id="GO:0005886">
    <property type="term" value="C:plasma membrane"/>
    <property type="evidence" value="ECO:0007669"/>
    <property type="project" value="UniProtKB-SubCell"/>
</dbReference>
<evidence type="ECO:0000313" key="10">
    <source>
        <dbReference type="EMBL" id="AXV09597.1"/>
    </source>
</evidence>
<feature type="transmembrane region" description="Helical" evidence="9">
    <location>
        <begin position="148"/>
        <end position="170"/>
    </location>
</feature>
<dbReference type="PANTHER" id="PTHR21716:SF53">
    <property type="entry name" value="PERMEASE PERM-RELATED"/>
    <property type="match status" value="1"/>
</dbReference>
<dbReference type="KEGG" id="euz:DVS28_a4940"/>
<keyword evidence="7 9" id="KW-0472">Membrane</keyword>
<keyword evidence="5 9" id="KW-0812">Transmembrane</keyword>
<evidence type="ECO:0000313" key="11">
    <source>
        <dbReference type="Proteomes" id="UP000264006"/>
    </source>
</evidence>
<protein>
    <recommendedName>
        <fullName evidence="12">AI-2E family transporter</fullName>
    </recommendedName>
</protein>
<accession>A0A346Y550</accession>
<comment type="similarity">
    <text evidence="2">Belongs to the autoinducer-2 exporter (AI-2E) (TC 2.A.86) family.</text>
</comment>
<evidence type="ECO:0000256" key="4">
    <source>
        <dbReference type="ARBA" id="ARBA00022475"/>
    </source>
</evidence>
<feature type="transmembrane region" description="Helical" evidence="9">
    <location>
        <begin position="72"/>
        <end position="97"/>
    </location>
</feature>
<feature type="transmembrane region" description="Helical" evidence="9">
    <location>
        <begin position="16"/>
        <end position="36"/>
    </location>
</feature>
<dbReference type="InterPro" id="IPR002549">
    <property type="entry name" value="AI-2E-like"/>
</dbReference>